<proteinExistence type="predicted"/>
<evidence type="ECO:0000313" key="4">
    <source>
        <dbReference type="Proteomes" id="UP001434883"/>
    </source>
</evidence>
<dbReference type="Proteomes" id="UP001434883">
    <property type="component" value="Unassembled WGS sequence"/>
</dbReference>
<feature type="compositionally biased region" description="Acidic residues" evidence="1">
    <location>
        <begin position="194"/>
        <end position="204"/>
    </location>
</feature>
<evidence type="ECO:0000313" key="3">
    <source>
        <dbReference type="EMBL" id="MEQ2203343.1"/>
    </source>
</evidence>
<evidence type="ECO:0000259" key="2">
    <source>
        <dbReference type="Pfam" id="PF16644"/>
    </source>
</evidence>
<feature type="compositionally biased region" description="Basic and acidic residues" evidence="1">
    <location>
        <begin position="166"/>
        <end position="182"/>
    </location>
</feature>
<feature type="domain" description="Sodium/hydrogen exchanger regulatory region" evidence="2">
    <location>
        <begin position="77"/>
        <end position="142"/>
    </location>
</feature>
<reference evidence="3 4" key="1">
    <citation type="submission" date="2021-06" db="EMBL/GenBank/DDBJ databases">
        <authorList>
            <person name="Palmer J.M."/>
        </authorList>
    </citation>
    <scope>NUCLEOTIDE SEQUENCE [LARGE SCALE GENOMIC DNA]</scope>
    <source>
        <strain evidence="3 4">XC_2019</strain>
        <tissue evidence="3">Muscle</tissue>
    </source>
</reference>
<accession>A0ABV0R5C8</accession>
<evidence type="ECO:0000256" key="1">
    <source>
        <dbReference type="SAM" id="MobiDB-lite"/>
    </source>
</evidence>
<keyword evidence="4" id="KW-1185">Reference proteome</keyword>
<feature type="non-terminal residue" evidence="3">
    <location>
        <position position="1"/>
    </location>
</feature>
<feature type="region of interest" description="Disordered" evidence="1">
    <location>
        <begin position="149"/>
        <end position="204"/>
    </location>
</feature>
<comment type="caution">
    <text evidence="3">The sequence shown here is derived from an EMBL/GenBank/DDBJ whole genome shotgun (WGS) entry which is preliminary data.</text>
</comment>
<sequence>LPKSREEEIRKILRTNLQRTRQRVTIVITFLHKLLFPLNNAAIRLVSYVLVIFCFTSANKTILVCSSRRAFYAFISQLHSYNRHTLVADPDENAFKDLILKKQKMIELDRKAYNIKPASDAVPIIQVDLASPQSPDSVNLLDEIGKADQGEEQGLIMKPPPGLSGSDKHGEKEKDDWRDQQKLMRCLSDPGPGAEEDEDEPFLP</sequence>
<protein>
    <recommendedName>
        <fullName evidence="2">Sodium/hydrogen exchanger regulatory region domain-containing protein</fullName>
    </recommendedName>
</protein>
<dbReference type="Pfam" id="PF16644">
    <property type="entry name" value="NEXCaM_BD"/>
    <property type="match status" value="1"/>
</dbReference>
<gene>
    <name evidence="3" type="ORF">XENOCAPTIV_028841</name>
</gene>
<dbReference type="EMBL" id="JAHRIN010034414">
    <property type="protein sequence ID" value="MEQ2203343.1"/>
    <property type="molecule type" value="Genomic_DNA"/>
</dbReference>
<name>A0ABV0R5C8_9TELE</name>
<dbReference type="Gene3D" id="6.10.250.2020">
    <property type="match status" value="2"/>
</dbReference>
<dbReference type="InterPro" id="IPR032103">
    <property type="entry name" value="NHE_CaM-bd"/>
</dbReference>
<organism evidence="3 4">
    <name type="scientific">Xenoophorus captivus</name>
    <dbReference type="NCBI Taxonomy" id="1517983"/>
    <lineage>
        <taxon>Eukaryota</taxon>
        <taxon>Metazoa</taxon>
        <taxon>Chordata</taxon>
        <taxon>Craniata</taxon>
        <taxon>Vertebrata</taxon>
        <taxon>Euteleostomi</taxon>
        <taxon>Actinopterygii</taxon>
        <taxon>Neopterygii</taxon>
        <taxon>Teleostei</taxon>
        <taxon>Neoteleostei</taxon>
        <taxon>Acanthomorphata</taxon>
        <taxon>Ovalentaria</taxon>
        <taxon>Atherinomorphae</taxon>
        <taxon>Cyprinodontiformes</taxon>
        <taxon>Goodeidae</taxon>
        <taxon>Xenoophorus</taxon>
    </lineage>
</organism>